<comment type="caution">
    <text evidence="19">The sequence shown here is derived from an EMBL/GenBank/DDBJ whole genome shotgun (WGS) entry which is preliminary data.</text>
</comment>
<keyword evidence="6 16" id="KW-0808">Transferase</keyword>
<evidence type="ECO:0000259" key="17">
    <source>
        <dbReference type="Pfam" id="PF02709"/>
    </source>
</evidence>
<keyword evidence="13 16" id="KW-0325">Glycoprotein</keyword>
<dbReference type="Pfam" id="PF13733">
    <property type="entry name" value="Glyco_transf_7N"/>
    <property type="match status" value="1"/>
</dbReference>
<evidence type="ECO:0000256" key="2">
    <source>
        <dbReference type="ARBA" id="ARBA00004323"/>
    </source>
</evidence>
<dbReference type="GO" id="GO:0046872">
    <property type="term" value="F:metal ion binding"/>
    <property type="evidence" value="ECO:0007669"/>
    <property type="project" value="UniProtKB-UniRule"/>
</dbReference>
<keyword evidence="14 16" id="KW-0464">Manganese</keyword>
<dbReference type="SUPFAM" id="SSF53448">
    <property type="entry name" value="Nucleotide-diphospho-sugar transferases"/>
    <property type="match status" value="1"/>
</dbReference>
<dbReference type="InterPro" id="IPR027995">
    <property type="entry name" value="Galactosyl_T_N"/>
</dbReference>
<protein>
    <recommendedName>
        <fullName evidence="16">Beta-1,4-N-acetylgalactosaminyltransferase</fullName>
        <ecNumber evidence="16">2.4.1.-</ecNumber>
    </recommendedName>
    <alternativeName>
        <fullName evidence="16">Beta-4-GalNAcT</fullName>
    </alternativeName>
</protein>
<comment type="pathway">
    <text evidence="3 16">Protein modification; protein glycosylation.</text>
</comment>
<evidence type="ECO:0000313" key="20">
    <source>
        <dbReference type="Proteomes" id="UP001627154"/>
    </source>
</evidence>
<dbReference type="EMBL" id="JBJJXI010000117">
    <property type="protein sequence ID" value="KAL3390497.1"/>
    <property type="molecule type" value="Genomic_DNA"/>
</dbReference>
<comment type="similarity">
    <text evidence="4 16">Belongs to the glycosyltransferase 7 family.</text>
</comment>
<dbReference type="EC" id="2.4.1.-" evidence="16"/>
<dbReference type="Proteomes" id="UP001627154">
    <property type="component" value="Unassembled WGS sequence"/>
</dbReference>
<dbReference type="Gene3D" id="3.90.550.10">
    <property type="entry name" value="Spore Coat Polysaccharide Biosynthesis Protein SpsA, Chain A"/>
    <property type="match status" value="1"/>
</dbReference>
<evidence type="ECO:0000256" key="11">
    <source>
        <dbReference type="ARBA" id="ARBA00023034"/>
    </source>
</evidence>
<evidence type="ECO:0000256" key="9">
    <source>
        <dbReference type="ARBA" id="ARBA00022968"/>
    </source>
</evidence>
<evidence type="ECO:0000256" key="5">
    <source>
        <dbReference type="ARBA" id="ARBA00022676"/>
    </source>
</evidence>
<name>A0ABD2WBZ3_9HYME</name>
<dbReference type="InterPro" id="IPR003859">
    <property type="entry name" value="Galactosyl_T"/>
</dbReference>
<evidence type="ECO:0000256" key="3">
    <source>
        <dbReference type="ARBA" id="ARBA00004922"/>
    </source>
</evidence>
<keyword evidence="8 16" id="KW-0479">Metal-binding</keyword>
<keyword evidence="10 16" id="KW-1133">Transmembrane helix</keyword>
<feature type="domain" description="Galactosyltransferase N-terminal" evidence="18">
    <location>
        <begin position="73"/>
        <end position="158"/>
    </location>
</feature>
<dbReference type="PANTHER" id="PTHR19300:SF30">
    <property type="entry name" value="BETA-1,4-GALACTOSYLTRANSFERASE 7"/>
    <property type="match status" value="1"/>
</dbReference>
<dbReference type="PRINTS" id="PR02050">
    <property type="entry name" value="B14GALTRFASE"/>
</dbReference>
<evidence type="ECO:0000313" key="19">
    <source>
        <dbReference type="EMBL" id="KAL3390497.1"/>
    </source>
</evidence>
<evidence type="ECO:0000259" key="18">
    <source>
        <dbReference type="Pfam" id="PF13733"/>
    </source>
</evidence>
<keyword evidence="5 16" id="KW-0328">Glycosyltransferase</keyword>
<evidence type="ECO:0000256" key="14">
    <source>
        <dbReference type="ARBA" id="ARBA00023211"/>
    </source>
</evidence>
<evidence type="ECO:0000256" key="8">
    <source>
        <dbReference type="ARBA" id="ARBA00022723"/>
    </source>
</evidence>
<gene>
    <name evidence="19" type="ORF">TKK_014653</name>
</gene>
<evidence type="ECO:0000256" key="16">
    <source>
        <dbReference type="RuleBase" id="RU368121"/>
    </source>
</evidence>
<evidence type="ECO:0000256" key="12">
    <source>
        <dbReference type="ARBA" id="ARBA00023136"/>
    </source>
</evidence>
<organism evidence="19 20">
    <name type="scientific">Trichogramma kaykai</name>
    <dbReference type="NCBI Taxonomy" id="54128"/>
    <lineage>
        <taxon>Eukaryota</taxon>
        <taxon>Metazoa</taxon>
        <taxon>Ecdysozoa</taxon>
        <taxon>Arthropoda</taxon>
        <taxon>Hexapoda</taxon>
        <taxon>Insecta</taxon>
        <taxon>Pterygota</taxon>
        <taxon>Neoptera</taxon>
        <taxon>Endopterygota</taxon>
        <taxon>Hymenoptera</taxon>
        <taxon>Apocrita</taxon>
        <taxon>Proctotrupomorpha</taxon>
        <taxon>Chalcidoidea</taxon>
        <taxon>Trichogrammatidae</taxon>
        <taxon>Trichogramma</taxon>
    </lineage>
</organism>
<keyword evidence="20" id="KW-1185">Reference proteome</keyword>
<comment type="function">
    <text evidence="16">Catalyzes the transfer of galactose onto proteins or lipids.</text>
</comment>
<feature type="transmembrane region" description="Helical" evidence="16">
    <location>
        <begin position="25"/>
        <end position="45"/>
    </location>
</feature>
<dbReference type="GO" id="GO:0000139">
    <property type="term" value="C:Golgi membrane"/>
    <property type="evidence" value="ECO:0007669"/>
    <property type="project" value="UniProtKB-SubCell"/>
</dbReference>
<evidence type="ECO:0000256" key="10">
    <source>
        <dbReference type="ARBA" id="ARBA00022989"/>
    </source>
</evidence>
<comment type="catalytic activity">
    <reaction evidence="15">
        <text>3-O-(beta-D-xylosyl)-L-seryl-[protein] + UDP-alpha-D-galactose = 3-O-(beta-D-galactosyl-(1-&gt;4)-beta-D-xylosyl)-L-seryl-[protein] + UDP + H(+)</text>
        <dbReference type="Rhea" id="RHEA:15297"/>
        <dbReference type="Rhea" id="RHEA-COMP:12567"/>
        <dbReference type="Rhea" id="RHEA-COMP:12570"/>
        <dbReference type="ChEBI" id="CHEBI:15378"/>
        <dbReference type="ChEBI" id="CHEBI:58223"/>
        <dbReference type="ChEBI" id="CHEBI:66914"/>
        <dbReference type="ChEBI" id="CHEBI:132085"/>
        <dbReference type="ChEBI" id="CHEBI:132088"/>
        <dbReference type="EC" id="2.4.1.133"/>
    </reaction>
</comment>
<dbReference type="GO" id="GO:1901137">
    <property type="term" value="P:carbohydrate derivative biosynthetic process"/>
    <property type="evidence" value="ECO:0007669"/>
    <property type="project" value="UniProtKB-ARBA"/>
</dbReference>
<evidence type="ECO:0000256" key="13">
    <source>
        <dbReference type="ARBA" id="ARBA00023180"/>
    </source>
</evidence>
<dbReference type="PANTHER" id="PTHR19300">
    <property type="entry name" value="BETA-1,4-GALACTOSYLTRANSFERASE"/>
    <property type="match status" value="1"/>
</dbReference>
<accession>A0ABD2WBZ3</accession>
<dbReference type="FunFam" id="3.90.550.10:FF:000062">
    <property type="entry name" value="beta-1,4-galactosyltransferase 7 isoform X1"/>
    <property type="match status" value="1"/>
</dbReference>
<dbReference type="InterPro" id="IPR027791">
    <property type="entry name" value="Galactosyl_T_C"/>
</dbReference>
<evidence type="ECO:0000256" key="1">
    <source>
        <dbReference type="ARBA" id="ARBA00001936"/>
    </source>
</evidence>
<comment type="cofactor">
    <cofactor evidence="1 16">
        <name>Mn(2+)</name>
        <dbReference type="ChEBI" id="CHEBI:29035"/>
    </cofactor>
</comment>
<keyword evidence="7 16" id="KW-0812">Transmembrane</keyword>
<dbReference type="Pfam" id="PF02709">
    <property type="entry name" value="Glyco_transf_7C"/>
    <property type="match status" value="1"/>
</dbReference>
<keyword evidence="9 16" id="KW-0735">Signal-anchor</keyword>
<evidence type="ECO:0000256" key="7">
    <source>
        <dbReference type="ARBA" id="ARBA00022692"/>
    </source>
</evidence>
<keyword evidence="11" id="KW-0333">Golgi apparatus</keyword>
<dbReference type="InterPro" id="IPR029044">
    <property type="entry name" value="Nucleotide-diphossugar_trans"/>
</dbReference>
<dbReference type="CDD" id="cd00899">
    <property type="entry name" value="b4GalT"/>
    <property type="match status" value="1"/>
</dbReference>
<reference evidence="19 20" key="1">
    <citation type="journal article" date="2024" name="bioRxiv">
        <title>A reference genome for Trichogramma kaykai: A tiny desert-dwelling parasitoid wasp with competing sex-ratio distorters.</title>
        <authorList>
            <person name="Culotta J."/>
            <person name="Lindsey A.R."/>
        </authorList>
    </citation>
    <scope>NUCLEOTIDE SEQUENCE [LARGE SCALE GENOMIC DNA]</scope>
    <source>
        <strain evidence="19 20">KSX58</strain>
    </source>
</reference>
<evidence type="ECO:0000256" key="4">
    <source>
        <dbReference type="ARBA" id="ARBA00005735"/>
    </source>
</evidence>
<evidence type="ECO:0000256" key="15">
    <source>
        <dbReference type="ARBA" id="ARBA00051458"/>
    </source>
</evidence>
<proteinExistence type="inferred from homology"/>
<dbReference type="GO" id="GO:0046525">
    <property type="term" value="F:xylosylprotein 4-beta-galactosyltransferase activity"/>
    <property type="evidence" value="ECO:0007669"/>
    <property type="project" value="UniProtKB-EC"/>
</dbReference>
<comment type="subcellular location">
    <subcellularLocation>
        <location evidence="2">Golgi apparatus membrane</location>
        <topology evidence="2">Single-pass type II membrane protein</topology>
    </subcellularLocation>
    <subcellularLocation>
        <location evidence="16">Membrane</location>
        <topology evidence="16">Single-pass type II membrane protein</topology>
    </subcellularLocation>
</comment>
<sequence length="312" mass="36654">MYNSLNPPRSNALIDTVLRNIKLKYVFACILAILVVTCFISLTPICAEDCNCDKYEDTAKSNHLPSKQIQKHHKHRLAVLVPFRDRFDELLMFAPHMKEFLDKQDLDYHIFILNQVDKFRFNRASLINVGFLETRKEFDYIAMHDVDLLPMNDKLHYNYPREGPLHISSPTLHPRYHYETFIGGILLLNREHFEQVNGMSNKYWGWGLEDDEFYVRLKEAGLNVTRPPNLSTGKEKTFKHVHNRNHRKRDMVKCFNQREVTRRRDRQTGLNNVSYKLEKSINVTIGNTELTILNVLLNCDEAISPWCLCSTK</sequence>
<keyword evidence="12 16" id="KW-0472">Membrane</keyword>
<feature type="domain" description="Galactosyltransferase C-terminal" evidence="17">
    <location>
        <begin position="164"/>
        <end position="240"/>
    </location>
</feature>
<dbReference type="AlphaFoldDB" id="A0ABD2WBZ3"/>
<evidence type="ECO:0000256" key="6">
    <source>
        <dbReference type="ARBA" id="ARBA00022679"/>
    </source>
</evidence>